<keyword evidence="16" id="KW-1185">Reference proteome</keyword>
<dbReference type="AlphaFoldDB" id="A0A1U7LVU7"/>
<keyword evidence="4" id="KW-0963">Cytoplasm</keyword>
<accession>A0A1U7LVU7</accession>
<dbReference type="Pfam" id="PF09334">
    <property type="entry name" value="tRNA-synt_1g"/>
    <property type="match status" value="1"/>
</dbReference>
<dbReference type="OMA" id="HLNTTEY"/>
<dbReference type="PANTHER" id="PTHR45765:SF1">
    <property type="entry name" value="METHIONINE--TRNA LIGASE, CYTOPLASMIC"/>
    <property type="match status" value="1"/>
</dbReference>
<evidence type="ECO:0000256" key="3">
    <source>
        <dbReference type="ARBA" id="ARBA00012838"/>
    </source>
</evidence>
<evidence type="ECO:0000256" key="6">
    <source>
        <dbReference type="ARBA" id="ARBA00022741"/>
    </source>
</evidence>
<comment type="similarity">
    <text evidence="2 12">Belongs to the class-I aminoacyl-tRNA synthetase family.</text>
</comment>
<keyword evidence="9 12" id="KW-0030">Aminoacyl-tRNA synthetase</keyword>
<dbReference type="InterPro" id="IPR033911">
    <property type="entry name" value="MetRS_core"/>
</dbReference>
<evidence type="ECO:0000256" key="12">
    <source>
        <dbReference type="RuleBase" id="RU363039"/>
    </source>
</evidence>
<evidence type="ECO:0000256" key="4">
    <source>
        <dbReference type="ARBA" id="ARBA00022490"/>
    </source>
</evidence>
<dbReference type="Gene3D" id="3.40.50.620">
    <property type="entry name" value="HUPs"/>
    <property type="match status" value="1"/>
</dbReference>
<dbReference type="SUPFAM" id="SSF52374">
    <property type="entry name" value="Nucleotidylyl transferase"/>
    <property type="match status" value="1"/>
</dbReference>
<evidence type="ECO:0000313" key="16">
    <source>
        <dbReference type="Proteomes" id="UP000186594"/>
    </source>
</evidence>
<dbReference type="PROSITE" id="PS00178">
    <property type="entry name" value="AA_TRNA_LIGASE_I"/>
    <property type="match status" value="1"/>
</dbReference>
<dbReference type="PANTHER" id="PTHR45765">
    <property type="entry name" value="METHIONINE--TRNA LIGASE"/>
    <property type="match status" value="1"/>
</dbReference>
<organism evidence="15 16">
    <name type="scientific">Neolecta irregularis (strain DAH-3)</name>
    <dbReference type="NCBI Taxonomy" id="1198029"/>
    <lineage>
        <taxon>Eukaryota</taxon>
        <taxon>Fungi</taxon>
        <taxon>Dikarya</taxon>
        <taxon>Ascomycota</taxon>
        <taxon>Taphrinomycotina</taxon>
        <taxon>Neolectales</taxon>
        <taxon>Neolectaceae</taxon>
        <taxon>Neolecta</taxon>
    </lineage>
</organism>
<dbReference type="Gene3D" id="1.10.730.10">
    <property type="entry name" value="Isoleucyl-tRNA Synthetase, Domain 1"/>
    <property type="match status" value="1"/>
</dbReference>
<comment type="catalytic activity">
    <reaction evidence="11">
        <text>tRNA(Met) + L-methionine + ATP = L-methionyl-tRNA(Met) + AMP + diphosphate</text>
        <dbReference type="Rhea" id="RHEA:13481"/>
        <dbReference type="Rhea" id="RHEA-COMP:9667"/>
        <dbReference type="Rhea" id="RHEA-COMP:9698"/>
        <dbReference type="ChEBI" id="CHEBI:30616"/>
        <dbReference type="ChEBI" id="CHEBI:33019"/>
        <dbReference type="ChEBI" id="CHEBI:57844"/>
        <dbReference type="ChEBI" id="CHEBI:78442"/>
        <dbReference type="ChEBI" id="CHEBI:78530"/>
        <dbReference type="ChEBI" id="CHEBI:456215"/>
        <dbReference type="EC" id="6.1.1.10"/>
    </reaction>
</comment>
<evidence type="ECO:0000256" key="1">
    <source>
        <dbReference type="ARBA" id="ARBA00004496"/>
    </source>
</evidence>
<feature type="domain" description="Methionyl/Leucyl tRNA synthetase" evidence="13">
    <location>
        <begin position="232"/>
        <end position="612"/>
    </location>
</feature>
<dbReference type="STRING" id="1198029.A0A1U7LVU7"/>
<dbReference type="Proteomes" id="UP000186594">
    <property type="component" value="Unassembled WGS sequence"/>
</dbReference>
<evidence type="ECO:0000259" key="13">
    <source>
        <dbReference type="Pfam" id="PF09334"/>
    </source>
</evidence>
<dbReference type="FunFam" id="1.10.730.10:FF:000037">
    <property type="entry name" value="Methionyl-tRNA synthetase"/>
    <property type="match status" value="1"/>
</dbReference>
<evidence type="ECO:0000256" key="11">
    <source>
        <dbReference type="ARBA" id="ARBA00047364"/>
    </source>
</evidence>
<dbReference type="GO" id="GO:0017102">
    <property type="term" value="C:methionyl glutamyl tRNA synthetase complex"/>
    <property type="evidence" value="ECO:0007669"/>
    <property type="project" value="EnsemblFungi"/>
</dbReference>
<keyword evidence="8 12" id="KW-0648">Protein biosynthesis</keyword>
<dbReference type="InterPro" id="IPR023458">
    <property type="entry name" value="Met-tRNA_ligase_1"/>
</dbReference>
<dbReference type="CDD" id="cd07957">
    <property type="entry name" value="Anticodon_Ia_Met"/>
    <property type="match status" value="1"/>
</dbReference>
<dbReference type="InterPro" id="IPR015413">
    <property type="entry name" value="Methionyl/Leucyl_tRNA_Synth"/>
</dbReference>
<keyword evidence="7 12" id="KW-0067">ATP-binding</keyword>
<dbReference type="InterPro" id="IPR041872">
    <property type="entry name" value="Anticodon_Met"/>
</dbReference>
<protein>
    <recommendedName>
        <fullName evidence="3">methionine--tRNA ligase</fullName>
        <ecNumber evidence="3">6.1.1.10</ecNumber>
    </recommendedName>
    <alternativeName>
        <fullName evidence="10">Methionyl-tRNA synthetase</fullName>
    </alternativeName>
</protein>
<dbReference type="InterPro" id="IPR014758">
    <property type="entry name" value="Met-tRNA_synth"/>
</dbReference>
<dbReference type="CDD" id="cd00814">
    <property type="entry name" value="MetRS_core"/>
    <property type="match status" value="1"/>
</dbReference>
<evidence type="ECO:0000259" key="14">
    <source>
        <dbReference type="Pfam" id="PF19303"/>
    </source>
</evidence>
<evidence type="ECO:0000256" key="8">
    <source>
        <dbReference type="ARBA" id="ARBA00022917"/>
    </source>
</evidence>
<dbReference type="SUPFAM" id="SSF57770">
    <property type="entry name" value="Methionyl-tRNA synthetase (MetRS), Zn-domain"/>
    <property type="match status" value="1"/>
</dbReference>
<dbReference type="GO" id="GO:0005524">
    <property type="term" value="F:ATP binding"/>
    <property type="evidence" value="ECO:0007669"/>
    <property type="project" value="UniProtKB-KW"/>
</dbReference>
<keyword evidence="6 12" id="KW-0547">Nucleotide-binding</keyword>
<dbReference type="InterPro" id="IPR001412">
    <property type="entry name" value="aa-tRNA-synth_I_CS"/>
</dbReference>
<dbReference type="GO" id="GO:0005829">
    <property type="term" value="C:cytosol"/>
    <property type="evidence" value="ECO:0007669"/>
    <property type="project" value="TreeGrafter"/>
</dbReference>
<dbReference type="NCBIfam" id="TIGR00398">
    <property type="entry name" value="metG"/>
    <property type="match status" value="1"/>
</dbReference>
<dbReference type="InterPro" id="IPR009080">
    <property type="entry name" value="tRNAsynth_Ia_anticodon-bd"/>
</dbReference>
<evidence type="ECO:0000256" key="2">
    <source>
        <dbReference type="ARBA" id="ARBA00005594"/>
    </source>
</evidence>
<dbReference type="Gene3D" id="2.20.28.20">
    <property type="entry name" value="Methionyl-tRNA synthetase, Zn-domain"/>
    <property type="match status" value="1"/>
</dbReference>
<dbReference type="SUPFAM" id="SSF47323">
    <property type="entry name" value="Anticodon-binding domain of a subclass of class I aminoacyl-tRNA synthetases"/>
    <property type="match status" value="1"/>
</dbReference>
<dbReference type="OrthoDB" id="5844513at2759"/>
<comment type="subcellular location">
    <subcellularLocation>
        <location evidence="1">Cytoplasm</location>
    </subcellularLocation>
</comment>
<sequence length="789" mass="89139">MEFKLSIPAAQKNDNLFNNALKVCIAISVFDQENVEIVGCAGQNYVSLECPKQNKSLNEANSIVRYAFKKVQLVYSDKRFLQSQNNGQISVSDAALIEWEETFLYSNLLLQDKQQVASSVEKVLSIAEFPADFSTAAAIIVMATLYEFIPTFSSTQLQNNYPNIAKLFTAFLHDDRARRGIELAAKYTTPKKTDSEVAVTSAPGTCNLRANIEMNISKPGEIILPVPGQNNILVTSALPYINNVPHLGNIVGCVLSADVFSRYSKARNRNTLFVCGTDEYGTATETKALEENITPQELCDKYHKIHKEIYDWFEIGFDTFGRTATEKQTEICQDAFVRCWEQGFLEVRSKEQPYCNEHKAFLADRFIEGTCPDCNYDDARGDQCDSCGHLIDAKNLKNPRCKIDGSKPSLRETKHIGISLQKLQPEIEAWYKKSSTEGAWSQNSKSITEQWFKQGLEPRDITRDLKWGVPVPVDGFRDKVVYVWFDAPLGYVSITANYTEKWTEWWKNPDNVKLYQFMGKDNTPFHSAGLILTTLLILVEYLNYEGGKFSKSRNVGVFGNNAKETGIPSSIWRYYLLSSRPETSDSMFTWKTFIAKNNSELLANVGNLVNRVIKFVNAKYDGVVPEFSVQGETISILRTDVARILKDYIEAMEAVKIRHGLELAMELSSRGNLYLQENKMDNNLFRQQPQKCAQVVGVALNLIYLLSACIYPFLPSTAQGMVDQLNTPLRTIPMEWTVDIMGGHKIGKAEYLFSRIDEKKEDQWKAKYGTGTSAKKEQKLHSESTVVTS</sequence>
<evidence type="ECO:0000256" key="9">
    <source>
        <dbReference type="ARBA" id="ARBA00023146"/>
    </source>
</evidence>
<gene>
    <name evidence="15" type="ORF">NEOLI_001502</name>
</gene>
<evidence type="ECO:0000313" key="15">
    <source>
        <dbReference type="EMBL" id="OLL26806.1"/>
    </source>
</evidence>
<dbReference type="Pfam" id="PF19303">
    <property type="entry name" value="Anticodon_3"/>
    <property type="match status" value="1"/>
</dbReference>
<dbReference type="GO" id="GO:0017101">
    <property type="term" value="C:aminoacyl-tRNA synthetase multienzyme complex"/>
    <property type="evidence" value="ECO:0007669"/>
    <property type="project" value="TreeGrafter"/>
</dbReference>
<dbReference type="GO" id="GO:0010494">
    <property type="term" value="C:cytoplasmic stress granule"/>
    <property type="evidence" value="ECO:0007669"/>
    <property type="project" value="EnsemblFungi"/>
</dbReference>
<dbReference type="GO" id="GO:1990825">
    <property type="term" value="F:sequence-specific mRNA binding"/>
    <property type="evidence" value="ECO:0007669"/>
    <property type="project" value="EnsemblFungi"/>
</dbReference>
<dbReference type="PRINTS" id="PR01041">
    <property type="entry name" value="TRNASYNTHMET"/>
</dbReference>
<reference evidence="15 16" key="1">
    <citation type="submission" date="2016-04" db="EMBL/GenBank/DDBJ databases">
        <title>Evolutionary innovation and constraint leading to complex multicellularity in the Ascomycota.</title>
        <authorList>
            <person name="Cisse O."/>
            <person name="Nguyen A."/>
            <person name="Hewitt D.A."/>
            <person name="Jedd G."/>
            <person name="Stajich J.E."/>
        </authorList>
    </citation>
    <scope>NUCLEOTIDE SEQUENCE [LARGE SCALE GENOMIC DNA]</scope>
    <source>
        <strain evidence="15 16">DAH-3</strain>
    </source>
</reference>
<dbReference type="InterPro" id="IPR029038">
    <property type="entry name" value="MetRS_Zn"/>
</dbReference>
<proteinExistence type="inferred from homology"/>
<keyword evidence="5 12" id="KW-0436">Ligase</keyword>
<dbReference type="InterPro" id="IPR014729">
    <property type="entry name" value="Rossmann-like_a/b/a_fold"/>
</dbReference>
<dbReference type="EC" id="6.1.1.10" evidence="3"/>
<evidence type="ECO:0000256" key="10">
    <source>
        <dbReference type="ARBA" id="ARBA00030904"/>
    </source>
</evidence>
<feature type="domain" description="Methionyl-tRNA synthetase anticodon-binding" evidence="14">
    <location>
        <begin position="624"/>
        <end position="770"/>
    </location>
</feature>
<dbReference type="GO" id="GO:0004825">
    <property type="term" value="F:methionine-tRNA ligase activity"/>
    <property type="evidence" value="ECO:0007669"/>
    <property type="project" value="UniProtKB-EC"/>
</dbReference>
<dbReference type="FunFam" id="2.20.28.20:FF:000001">
    <property type="entry name" value="Methionine--tRNA ligase"/>
    <property type="match status" value="1"/>
</dbReference>
<dbReference type="EMBL" id="LXFE01000145">
    <property type="protein sequence ID" value="OLL26806.1"/>
    <property type="molecule type" value="Genomic_DNA"/>
</dbReference>
<dbReference type="GO" id="GO:0006431">
    <property type="term" value="P:methionyl-tRNA aminoacylation"/>
    <property type="evidence" value="ECO:0007669"/>
    <property type="project" value="EnsemblFungi"/>
</dbReference>
<name>A0A1U7LVU7_NEOID</name>
<comment type="caution">
    <text evidence="15">The sequence shown here is derived from an EMBL/GenBank/DDBJ whole genome shotgun (WGS) entry which is preliminary data.</text>
</comment>
<evidence type="ECO:0000256" key="7">
    <source>
        <dbReference type="ARBA" id="ARBA00022840"/>
    </source>
</evidence>
<evidence type="ECO:0000256" key="5">
    <source>
        <dbReference type="ARBA" id="ARBA00022598"/>
    </source>
</evidence>